<sequence>MDNKLKMLQICAVGFTVEKLLMPLIEEMSKNYDVTTVCTRDDISDKLKAKGYKIDNINIDRKISPVRNLRTVWQLYKYMKAGRFQIVHVHTPVAGILGRIAAKLARVPIIIYTAHGFYFHDNMSPIKKNIFIGVEKLGGWLSDYIFTQSSEDCKTAIEKKIIDKSKILTIGNGVDVERFDPARLKDSIAVENLKIELGIQKDDVVVTILGRVVREKGYMEWVRAAKEITEIYGNVKFLAIGSTLESDRDGIKADLDNFISENNLKGKVIFAGSRSDIPELLAITDIFTLPSYREGMPRSLIEAMCMCKPAVATDIRGCREEVDEGNTGFLVPVADYNALAEKIKFLIDNPDERTRMGVNARKKALEEFDEKKVLIRQREIIQKLVSEQKL</sequence>
<dbReference type="PANTHER" id="PTHR12526">
    <property type="entry name" value="GLYCOSYLTRANSFERASE"/>
    <property type="match status" value="1"/>
</dbReference>
<dbReference type="Gene3D" id="3.40.50.2000">
    <property type="entry name" value="Glycogen Phosphorylase B"/>
    <property type="match status" value="2"/>
</dbReference>
<dbReference type="Proteomes" id="UP000036923">
    <property type="component" value="Unassembled WGS sequence"/>
</dbReference>
<dbReference type="STRING" id="398512.Bccel_4915"/>
<dbReference type="RefSeq" id="WP_036935186.1">
    <property type="nucleotide sequence ID" value="NZ_JQKC01000001.1"/>
</dbReference>
<dbReference type="CDD" id="cd03808">
    <property type="entry name" value="GT4_CapM-like"/>
    <property type="match status" value="1"/>
</dbReference>
<accession>A0A0L6JUV4</accession>
<proteinExistence type="predicted"/>
<feature type="domain" description="Glycosyltransferase subfamily 4-like N-terminal" evidence="2">
    <location>
        <begin position="10"/>
        <end position="130"/>
    </location>
</feature>
<protein>
    <submittedName>
        <fullName evidence="3">Glycosyl transferase group 1</fullName>
    </submittedName>
</protein>
<dbReference type="AlphaFoldDB" id="A0A0L6JUV4"/>
<evidence type="ECO:0000259" key="2">
    <source>
        <dbReference type="Pfam" id="PF13477"/>
    </source>
</evidence>
<dbReference type="GO" id="GO:0016757">
    <property type="term" value="F:glycosyltransferase activity"/>
    <property type="evidence" value="ECO:0007669"/>
    <property type="project" value="InterPro"/>
</dbReference>
<dbReference type="EMBL" id="LGTC01000001">
    <property type="protein sequence ID" value="KNY29641.1"/>
    <property type="molecule type" value="Genomic_DNA"/>
</dbReference>
<dbReference type="InterPro" id="IPR028098">
    <property type="entry name" value="Glyco_trans_4-like_N"/>
</dbReference>
<keyword evidence="3" id="KW-0808">Transferase</keyword>
<gene>
    <name evidence="3" type="ORF">Bccel_4915</name>
</gene>
<dbReference type="eggNOG" id="COG0438">
    <property type="taxonomic scope" value="Bacteria"/>
</dbReference>
<dbReference type="PATRIC" id="fig|398512.5.peg.5154"/>
<reference evidence="4" key="1">
    <citation type="submission" date="2015-07" db="EMBL/GenBank/DDBJ databases">
        <title>Near-Complete Genome Sequence of the Cellulolytic Bacterium Bacteroides (Pseudobacteroides) cellulosolvens ATCC 35603.</title>
        <authorList>
            <person name="Dassa B."/>
            <person name="Utturkar S.M."/>
            <person name="Klingeman D.M."/>
            <person name="Hurt R.A."/>
            <person name="Keller M."/>
            <person name="Xu J."/>
            <person name="Reddy Y.H.K."/>
            <person name="Borovok I."/>
            <person name="Grinberg I.R."/>
            <person name="Lamed R."/>
            <person name="Zhivin O."/>
            <person name="Bayer E.A."/>
            <person name="Brown S.D."/>
        </authorList>
    </citation>
    <scope>NUCLEOTIDE SEQUENCE [LARGE SCALE GENOMIC DNA]</scope>
    <source>
        <strain evidence="4">DSM 2933</strain>
    </source>
</reference>
<name>A0A0L6JUV4_9FIRM</name>
<evidence type="ECO:0000313" key="4">
    <source>
        <dbReference type="Proteomes" id="UP000036923"/>
    </source>
</evidence>
<dbReference type="Pfam" id="PF00534">
    <property type="entry name" value="Glycos_transf_1"/>
    <property type="match status" value="1"/>
</dbReference>
<feature type="domain" description="Glycosyl transferase family 1" evidence="1">
    <location>
        <begin position="192"/>
        <end position="362"/>
    </location>
</feature>
<dbReference type="SUPFAM" id="SSF53756">
    <property type="entry name" value="UDP-Glycosyltransferase/glycogen phosphorylase"/>
    <property type="match status" value="1"/>
</dbReference>
<dbReference type="OrthoDB" id="9806653at2"/>
<evidence type="ECO:0000259" key="1">
    <source>
        <dbReference type="Pfam" id="PF00534"/>
    </source>
</evidence>
<evidence type="ECO:0000313" key="3">
    <source>
        <dbReference type="EMBL" id="KNY29641.1"/>
    </source>
</evidence>
<keyword evidence="4" id="KW-1185">Reference proteome</keyword>
<comment type="caution">
    <text evidence="3">The sequence shown here is derived from an EMBL/GenBank/DDBJ whole genome shotgun (WGS) entry which is preliminary data.</text>
</comment>
<organism evidence="3 4">
    <name type="scientific">Pseudobacteroides cellulosolvens ATCC 35603 = DSM 2933</name>
    <dbReference type="NCBI Taxonomy" id="398512"/>
    <lineage>
        <taxon>Bacteria</taxon>
        <taxon>Bacillati</taxon>
        <taxon>Bacillota</taxon>
        <taxon>Clostridia</taxon>
        <taxon>Eubacteriales</taxon>
        <taxon>Oscillospiraceae</taxon>
        <taxon>Pseudobacteroides</taxon>
    </lineage>
</organism>
<dbReference type="InterPro" id="IPR001296">
    <property type="entry name" value="Glyco_trans_1"/>
</dbReference>
<dbReference type="Pfam" id="PF13477">
    <property type="entry name" value="Glyco_trans_4_2"/>
    <property type="match status" value="1"/>
</dbReference>